<dbReference type="InterPro" id="IPR010979">
    <property type="entry name" value="Ribosomal_uS13-like_H2TH"/>
</dbReference>
<dbReference type="GO" id="GO:0006284">
    <property type="term" value="P:base-excision repair"/>
    <property type="evidence" value="ECO:0007669"/>
    <property type="project" value="InterPro"/>
</dbReference>
<dbReference type="GO" id="GO:0140078">
    <property type="term" value="F:class I DNA-(apurinic or apyrimidinic site) endonuclease activity"/>
    <property type="evidence" value="ECO:0007669"/>
    <property type="project" value="UniProtKB-EC"/>
</dbReference>
<dbReference type="SMART" id="SM01232">
    <property type="entry name" value="H2TH"/>
    <property type="match status" value="1"/>
</dbReference>
<name>A0A948RTF3_UNCEI</name>
<evidence type="ECO:0000256" key="10">
    <source>
        <dbReference type="ARBA" id="ARBA00023125"/>
    </source>
</evidence>
<dbReference type="EMBL" id="JAHJDP010000026">
    <property type="protein sequence ID" value="MBU2690231.1"/>
    <property type="molecule type" value="Genomic_DNA"/>
</dbReference>
<dbReference type="InterPro" id="IPR035937">
    <property type="entry name" value="FPG_N"/>
</dbReference>
<dbReference type="InterPro" id="IPR000214">
    <property type="entry name" value="Znf_DNA_glyclase/AP_lyase"/>
</dbReference>
<keyword evidence="10" id="KW-0238">DNA-binding</keyword>
<dbReference type="InterPro" id="IPR015887">
    <property type="entry name" value="DNA_glyclase_Znf_dom_DNA_BS"/>
</dbReference>
<evidence type="ECO:0000256" key="8">
    <source>
        <dbReference type="ARBA" id="ARBA00022801"/>
    </source>
</evidence>
<protein>
    <submittedName>
        <fullName evidence="19">DNA-formamidopyrimidine glycosylase</fullName>
        <ecNumber evidence="19">3.2.2.23</ecNumber>
    </submittedName>
</protein>
<gene>
    <name evidence="19" type="primary">mutM</name>
    <name evidence="19" type="ORF">KJ970_04825</name>
</gene>
<evidence type="ECO:0000256" key="13">
    <source>
        <dbReference type="ARBA" id="ARBA00023268"/>
    </source>
</evidence>
<keyword evidence="9" id="KW-0862">Zinc</keyword>
<dbReference type="Pfam" id="PF06827">
    <property type="entry name" value="zf-FPG_IleRS"/>
    <property type="match status" value="1"/>
</dbReference>
<proteinExistence type="inferred from homology"/>
<keyword evidence="14 19" id="KW-0326">Glycosidase</keyword>
<evidence type="ECO:0000256" key="2">
    <source>
        <dbReference type="ARBA" id="ARBA00001947"/>
    </source>
</evidence>
<comment type="catalytic activity">
    <reaction evidence="1">
        <text>Hydrolysis of DNA containing ring-opened 7-methylguanine residues, releasing 2,6-diamino-4-hydroxy-5-(N-methyl)formamidopyrimidine.</text>
        <dbReference type="EC" id="3.2.2.23"/>
    </reaction>
</comment>
<evidence type="ECO:0000256" key="5">
    <source>
        <dbReference type="ARBA" id="ARBA00022723"/>
    </source>
</evidence>
<dbReference type="InterPro" id="IPR012319">
    <property type="entry name" value="FPG_cat"/>
</dbReference>
<evidence type="ECO:0000256" key="16">
    <source>
        <dbReference type="PROSITE-ProRule" id="PRU00391"/>
    </source>
</evidence>
<accession>A0A948RTF3</accession>
<dbReference type="SUPFAM" id="SSF46946">
    <property type="entry name" value="S13-like H2TH domain"/>
    <property type="match status" value="1"/>
</dbReference>
<feature type="domain" description="Formamidopyrimidine-DNA glycosylase catalytic" evidence="18">
    <location>
        <begin position="2"/>
        <end position="116"/>
    </location>
</feature>
<evidence type="ECO:0000256" key="4">
    <source>
        <dbReference type="ARBA" id="ARBA00011245"/>
    </source>
</evidence>
<dbReference type="SUPFAM" id="SSF81624">
    <property type="entry name" value="N-terminal domain of MutM-like DNA repair proteins"/>
    <property type="match status" value="1"/>
</dbReference>
<dbReference type="CDD" id="cd08966">
    <property type="entry name" value="EcFpg-like_N"/>
    <property type="match status" value="1"/>
</dbReference>
<comment type="subunit">
    <text evidence="4">Monomer.</text>
</comment>
<evidence type="ECO:0000256" key="9">
    <source>
        <dbReference type="ARBA" id="ARBA00022833"/>
    </source>
</evidence>
<keyword evidence="7 16" id="KW-0863">Zinc-finger</keyword>
<dbReference type="InterPro" id="IPR010663">
    <property type="entry name" value="Znf_FPG/IleRS"/>
</dbReference>
<evidence type="ECO:0000313" key="19">
    <source>
        <dbReference type="EMBL" id="MBU2690231.1"/>
    </source>
</evidence>
<comment type="similarity">
    <text evidence="3">Belongs to the FPG family.</text>
</comment>
<evidence type="ECO:0000256" key="7">
    <source>
        <dbReference type="ARBA" id="ARBA00022771"/>
    </source>
</evidence>
<dbReference type="PROSITE" id="PS51066">
    <property type="entry name" value="ZF_FPG_2"/>
    <property type="match status" value="1"/>
</dbReference>
<comment type="catalytic activity">
    <reaction evidence="15">
        <text>2'-deoxyribonucleotide-(2'-deoxyribose 5'-phosphate)-2'-deoxyribonucleotide-DNA = a 3'-end 2'-deoxyribonucleotide-(2,3-dehydro-2,3-deoxyribose 5'-phosphate)-DNA + a 5'-end 5'-phospho-2'-deoxyribonucleoside-DNA + H(+)</text>
        <dbReference type="Rhea" id="RHEA:66592"/>
        <dbReference type="Rhea" id="RHEA-COMP:13180"/>
        <dbReference type="Rhea" id="RHEA-COMP:16897"/>
        <dbReference type="Rhea" id="RHEA-COMP:17067"/>
        <dbReference type="ChEBI" id="CHEBI:15378"/>
        <dbReference type="ChEBI" id="CHEBI:136412"/>
        <dbReference type="ChEBI" id="CHEBI:157695"/>
        <dbReference type="ChEBI" id="CHEBI:167181"/>
        <dbReference type="EC" id="4.2.99.18"/>
    </reaction>
</comment>
<keyword evidence="12" id="KW-0456">Lyase</keyword>
<dbReference type="SUPFAM" id="SSF57716">
    <property type="entry name" value="Glucocorticoid receptor-like (DNA-binding domain)"/>
    <property type="match status" value="1"/>
</dbReference>
<evidence type="ECO:0000256" key="1">
    <source>
        <dbReference type="ARBA" id="ARBA00001668"/>
    </source>
</evidence>
<evidence type="ECO:0000256" key="12">
    <source>
        <dbReference type="ARBA" id="ARBA00023239"/>
    </source>
</evidence>
<dbReference type="SMART" id="SM00898">
    <property type="entry name" value="Fapy_DNA_glyco"/>
    <property type="match status" value="1"/>
</dbReference>
<evidence type="ECO:0000259" key="17">
    <source>
        <dbReference type="PROSITE" id="PS51066"/>
    </source>
</evidence>
<dbReference type="FunFam" id="1.10.8.50:FF:000003">
    <property type="entry name" value="Formamidopyrimidine-DNA glycosylase"/>
    <property type="match status" value="1"/>
</dbReference>
<dbReference type="Gene3D" id="3.20.190.10">
    <property type="entry name" value="MutM-like, N-terminal"/>
    <property type="match status" value="1"/>
</dbReference>
<sequence length="277" mass="31247">MPELPEVETVVRDLQKAGLAGRAIRKVVVQWARSIDALTPRNFAKRVCGQSIVNISRRGKFIILELSDGQFLLIHLRMTGRLIIGGNVEREKDYERVALLLDDGRWLQFLDTRKFGRWCLVNSLEERLGMLGPEPLSTAFTSRLLTQKLADHQRMLKPLLLDQRFLAGLGNIYVDEALWDAQLHPMRLSSSLSLSESGQLYRSIRKVLRRGIHSQGTSLGDGQTNFYSVAGRRGRNQDRLRVFRKAGAACPRCGDGIIERIVVGQRGTHICSSCQKI</sequence>
<keyword evidence="8 19" id="KW-0378">Hydrolase</keyword>
<organism evidence="19 20">
    <name type="scientific">Eiseniibacteriota bacterium</name>
    <dbReference type="NCBI Taxonomy" id="2212470"/>
    <lineage>
        <taxon>Bacteria</taxon>
        <taxon>Candidatus Eiseniibacteriota</taxon>
    </lineage>
</organism>
<dbReference type="AlphaFoldDB" id="A0A948RTF3"/>
<dbReference type="InterPro" id="IPR015886">
    <property type="entry name" value="H2TH_FPG"/>
</dbReference>
<dbReference type="NCBIfam" id="TIGR00577">
    <property type="entry name" value="fpg"/>
    <property type="match status" value="1"/>
</dbReference>
<keyword evidence="13" id="KW-0511">Multifunctional enzyme</keyword>
<comment type="cofactor">
    <cofactor evidence="2">
        <name>Zn(2+)</name>
        <dbReference type="ChEBI" id="CHEBI:29105"/>
    </cofactor>
</comment>
<evidence type="ECO:0000256" key="6">
    <source>
        <dbReference type="ARBA" id="ARBA00022763"/>
    </source>
</evidence>
<dbReference type="PANTHER" id="PTHR22993:SF9">
    <property type="entry name" value="FORMAMIDOPYRIMIDINE-DNA GLYCOSYLASE"/>
    <property type="match status" value="1"/>
</dbReference>
<dbReference type="GO" id="GO:0034039">
    <property type="term" value="F:8-oxo-7,8-dihydroguanine DNA N-glycosylase activity"/>
    <property type="evidence" value="ECO:0007669"/>
    <property type="project" value="TreeGrafter"/>
</dbReference>
<keyword evidence="11" id="KW-0234">DNA repair</keyword>
<dbReference type="PROSITE" id="PS01242">
    <property type="entry name" value="ZF_FPG_1"/>
    <property type="match status" value="1"/>
</dbReference>
<dbReference type="GO" id="GO:0008270">
    <property type="term" value="F:zinc ion binding"/>
    <property type="evidence" value="ECO:0007669"/>
    <property type="project" value="UniProtKB-KW"/>
</dbReference>
<dbReference type="EC" id="3.2.2.23" evidence="19"/>
<reference evidence="19" key="1">
    <citation type="submission" date="2021-05" db="EMBL/GenBank/DDBJ databases">
        <title>Energy efficiency and biological interactions define the core microbiome of deep oligotrophic groundwater.</title>
        <authorList>
            <person name="Mehrshad M."/>
            <person name="Lopez-Fernandez M."/>
            <person name="Bell E."/>
            <person name="Bernier-Latmani R."/>
            <person name="Bertilsson S."/>
            <person name="Dopson M."/>
        </authorList>
    </citation>
    <scope>NUCLEOTIDE SEQUENCE</scope>
    <source>
        <strain evidence="19">Modern_marine.mb.64</strain>
    </source>
</reference>
<evidence type="ECO:0000256" key="3">
    <source>
        <dbReference type="ARBA" id="ARBA00009409"/>
    </source>
</evidence>
<dbReference type="Proteomes" id="UP000777784">
    <property type="component" value="Unassembled WGS sequence"/>
</dbReference>
<dbReference type="Gene3D" id="1.10.8.50">
    <property type="match status" value="1"/>
</dbReference>
<dbReference type="NCBIfam" id="NF002211">
    <property type="entry name" value="PRK01103.1"/>
    <property type="match status" value="1"/>
</dbReference>
<evidence type="ECO:0000256" key="11">
    <source>
        <dbReference type="ARBA" id="ARBA00023204"/>
    </source>
</evidence>
<dbReference type="GO" id="GO:0003684">
    <property type="term" value="F:damaged DNA binding"/>
    <property type="evidence" value="ECO:0007669"/>
    <property type="project" value="InterPro"/>
</dbReference>
<dbReference type="PANTHER" id="PTHR22993">
    <property type="entry name" value="FORMAMIDOPYRIMIDINE-DNA GLYCOSYLASE"/>
    <property type="match status" value="1"/>
</dbReference>
<dbReference type="Pfam" id="PF06831">
    <property type="entry name" value="H2TH"/>
    <property type="match status" value="1"/>
</dbReference>
<evidence type="ECO:0000313" key="20">
    <source>
        <dbReference type="Proteomes" id="UP000777784"/>
    </source>
</evidence>
<keyword evidence="5" id="KW-0479">Metal-binding</keyword>
<evidence type="ECO:0000259" key="18">
    <source>
        <dbReference type="PROSITE" id="PS51068"/>
    </source>
</evidence>
<comment type="caution">
    <text evidence="19">The sequence shown here is derived from an EMBL/GenBank/DDBJ whole genome shotgun (WGS) entry which is preliminary data.</text>
</comment>
<keyword evidence="6" id="KW-0227">DNA damage</keyword>
<dbReference type="PROSITE" id="PS51068">
    <property type="entry name" value="FPG_CAT"/>
    <property type="match status" value="1"/>
</dbReference>
<feature type="domain" description="FPG-type" evidence="17">
    <location>
        <begin position="241"/>
        <end position="276"/>
    </location>
</feature>
<evidence type="ECO:0000256" key="14">
    <source>
        <dbReference type="ARBA" id="ARBA00023295"/>
    </source>
</evidence>
<evidence type="ECO:0000256" key="15">
    <source>
        <dbReference type="ARBA" id="ARBA00044632"/>
    </source>
</evidence>
<dbReference type="InterPro" id="IPR020629">
    <property type="entry name" value="FPG_Glyclase"/>
</dbReference>
<dbReference type="Pfam" id="PF01149">
    <property type="entry name" value="Fapy_DNA_glyco"/>
    <property type="match status" value="1"/>
</dbReference>